<dbReference type="VEuPathDB" id="FungiDB:BO97DRAFT_309146"/>
<dbReference type="Gene3D" id="3.20.20.300">
    <property type="entry name" value="Glycoside hydrolase, family 3, N-terminal domain"/>
    <property type="match status" value="1"/>
</dbReference>
<sequence>RDWEGFNNDPYLAGVLIGQSVRGLQESVIFCVKHIVGNEQEANRHFPTLPGAHNQSLFSNIDDHTMHELYLWPFYDAV</sequence>
<dbReference type="PANTHER" id="PTHR42715:SF5">
    <property type="entry name" value="BETA-GLUCOSIDASE M-RELATED"/>
    <property type="match status" value="1"/>
</dbReference>
<keyword evidence="7" id="KW-0136">Cellulose degradation</keyword>
<keyword evidence="10" id="KW-0326">Glycosidase</keyword>
<dbReference type="Proteomes" id="UP000248961">
    <property type="component" value="Unassembled WGS sequence"/>
</dbReference>
<dbReference type="OrthoDB" id="416222at2759"/>
<dbReference type="InterPro" id="IPR050288">
    <property type="entry name" value="Cellulose_deg_GH3"/>
</dbReference>
<accession>A0A395I405</accession>
<name>A0A395I405_ASPHC</name>
<evidence type="ECO:0000256" key="3">
    <source>
        <dbReference type="ARBA" id="ARBA00005336"/>
    </source>
</evidence>
<dbReference type="RefSeq" id="XP_025553620.1">
    <property type="nucleotide sequence ID" value="XM_025691195.1"/>
</dbReference>
<evidence type="ECO:0000256" key="8">
    <source>
        <dbReference type="ARBA" id="ARBA00023180"/>
    </source>
</evidence>
<evidence type="ECO:0000313" key="13">
    <source>
        <dbReference type="Proteomes" id="UP000248961"/>
    </source>
</evidence>
<keyword evidence="9" id="KW-0119">Carbohydrate metabolism</keyword>
<dbReference type="GeneID" id="37195484"/>
<evidence type="ECO:0000256" key="10">
    <source>
        <dbReference type="ARBA" id="ARBA00023295"/>
    </source>
</evidence>
<feature type="non-terminal residue" evidence="12">
    <location>
        <position position="78"/>
    </location>
</feature>
<organism evidence="12 13">
    <name type="scientific">Aspergillus homomorphus (strain CBS 101889)</name>
    <dbReference type="NCBI Taxonomy" id="1450537"/>
    <lineage>
        <taxon>Eukaryota</taxon>
        <taxon>Fungi</taxon>
        <taxon>Dikarya</taxon>
        <taxon>Ascomycota</taxon>
        <taxon>Pezizomycotina</taxon>
        <taxon>Eurotiomycetes</taxon>
        <taxon>Eurotiomycetidae</taxon>
        <taxon>Eurotiales</taxon>
        <taxon>Aspergillaceae</taxon>
        <taxon>Aspergillus</taxon>
        <taxon>Aspergillus subgen. Circumdati</taxon>
    </lineage>
</organism>
<dbReference type="EMBL" id="KZ824274">
    <property type="protein sequence ID" value="RAL14466.1"/>
    <property type="molecule type" value="Genomic_DNA"/>
</dbReference>
<comment type="similarity">
    <text evidence="3">Belongs to the glycosyl hydrolase 3 family.</text>
</comment>
<keyword evidence="5" id="KW-0732">Signal</keyword>
<dbReference type="EC" id="3.2.1.21" evidence="4"/>
<keyword evidence="6 12" id="KW-0378">Hydrolase</keyword>
<evidence type="ECO:0000256" key="2">
    <source>
        <dbReference type="ARBA" id="ARBA00004987"/>
    </source>
</evidence>
<dbReference type="GO" id="GO:0030245">
    <property type="term" value="P:cellulose catabolic process"/>
    <property type="evidence" value="ECO:0007669"/>
    <property type="project" value="UniProtKB-KW"/>
</dbReference>
<evidence type="ECO:0000256" key="4">
    <source>
        <dbReference type="ARBA" id="ARBA00012744"/>
    </source>
</evidence>
<protein>
    <recommendedName>
        <fullName evidence="4">beta-glucosidase</fullName>
        <ecNumber evidence="4">3.2.1.21</ecNumber>
    </recommendedName>
</protein>
<dbReference type="PANTHER" id="PTHR42715">
    <property type="entry name" value="BETA-GLUCOSIDASE"/>
    <property type="match status" value="1"/>
</dbReference>
<dbReference type="STRING" id="1450537.A0A395I405"/>
<dbReference type="AlphaFoldDB" id="A0A395I405"/>
<keyword evidence="11" id="KW-0624">Polysaccharide degradation</keyword>
<proteinExistence type="inferred from homology"/>
<dbReference type="SUPFAM" id="SSF51445">
    <property type="entry name" value="(Trans)glycosidases"/>
    <property type="match status" value="1"/>
</dbReference>
<gene>
    <name evidence="12" type="ORF">BO97DRAFT_309146</name>
</gene>
<evidence type="ECO:0000256" key="9">
    <source>
        <dbReference type="ARBA" id="ARBA00023277"/>
    </source>
</evidence>
<keyword evidence="8" id="KW-0325">Glycoprotein</keyword>
<keyword evidence="13" id="KW-1185">Reference proteome</keyword>
<feature type="non-terminal residue" evidence="12">
    <location>
        <position position="1"/>
    </location>
</feature>
<comment type="catalytic activity">
    <reaction evidence="1">
        <text>Hydrolysis of terminal, non-reducing beta-D-glucosyl residues with release of beta-D-glucose.</text>
        <dbReference type="EC" id="3.2.1.21"/>
    </reaction>
</comment>
<evidence type="ECO:0000256" key="5">
    <source>
        <dbReference type="ARBA" id="ARBA00022729"/>
    </source>
</evidence>
<evidence type="ECO:0000256" key="11">
    <source>
        <dbReference type="ARBA" id="ARBA00023326"/>
    </source>
</evidence>
<evidence type="ECO:0000256" key="1">
    <source>
        <dbReference type="ARBA" id="ARBA00000448"/>
    </source>
</evidence>
<evidence type="ECO:0000313" key="12">
    <source>
        <dbReference type="EMBL" id="RAL14466.1"/>
    </source>
</evidence>
<dbReference type="InterPro" id="IPR017853">
    <property type="entry name" value="GH"/>
</dbReference>
<dbReference type="GO" id="GO:0008422">
    <property type="term" value="F:beta-glucosidase activity"/>
    <property type="evidence" value="ECO:0007669"/>
    <property type="project" value="UniProtKB-EC"/>
</dbReference>
<comment type="pathway">
    <text evidence="2">Glycan metabolism; cellulose degradation.</text>
</comment>
<evidence type="ECO:0000256" key="6">
    <source>
        <dbReference type="ARBA" id="ARBA00022801"/>
    </source>
</evidence>
<reference evidence="12 13" key="1">
    <citation type="submission" date="2018-02" db="EMBL/GenBank/DDBJ databases">
        <title>The genomes of Aspergillus section Nigri reveals drivers in fungal speciation.</title>
        <authorList>
            <consortium name="DOE Joint Genome Institute"/>
            <person name="Vesth T.C."/>
            <person name="Nybo J."/>
            <person name="Theobald S."/>
            <person name="Brandl J."/>
            <person name="Frisvad J.C."/>
            <person name="Nielsen K.F."/>
            <person name="Lyhne E.K."/>
            <person name="Kogle M.E."/>
            <person name="Kuo A."/>
            <person name="Riley R."/>
            <person name="Clum A."/>
            <person name="Nolan M."/>
            <person name="Lipzen A."/>
            <person name="Salamov A."/>
            <person name="Henrissat B."/>
            <person name="Wiebenga A."/>
            <person name="De vries R.P."/>
            <person name="Grigoriev I.V."/>
            <person name="Mortensen U.H."/>
            <person name="Andersen M.R."/>
            <person name="Baker S.E."/>
        </authorList>
    </citation>
    <scope>NUCLEOTIDE SEQUENCE [LARGE SCALE GENOMIC DNA]</scope>
    <source>
        <strain evidence="12 13">CBS 101889</strain>
    </source>
</reference>
<evidence type="ECO:0000256" key="7">
    <source>
        <dbReference type="ARBA" id="ARBA00023001"/>
    </source>
</evidence>
<dbReference type="InterPro" id="IPR036962">
    <property type="entry name" value="Glyco_hydro_3_N_sf"/>
</dbReference>